<dbReference type="InterPro" id="IPR024134">
    <property type="entry name" value="SOD_Cu/Zn_/chaperone"/>
</dbReference>
<keyword evidence="2" id="KW-0732">Signal</keyword>
<evidence type="ECO:0000313" key="4">
    <source>
        <dbReference type="EMBL" id="EFB21706.1"/>
    </source>
</evidence>
<evidence type="ECO:0000256" key="1">
    <source>
        <dbReference type="SAM" id="MobiDB-lite"/>
    </source>
</evidence>
<dbReference type="GO" id="GO:0006801">
    <property type="term" value="P:superoxide metabolic process"/>
    <property type="evidence" value="ECO:0007669"/>
    <property type="project" value="InterPro"/>
</dbReference>
<feature type="signal peptide" evidence="2">
    <location>
        <begin position="1"/>
        <end position="20"/>
    </location>
</feature>
<dbReference type="SUPFAM" id="SSF49329">
    <property type="entry name" value="Cu,Zn superoxide dismutase-like"/>
    <property type="match status" value="1"/>
</dbReference>
<reference evidence="4" key="1">
    <citation type="journal article" date="2010" name="Nature">
        <title>The sequence and de novo assembly of the giant panda genome.</title>
        <authorList>
            <person name="Li R."/>
            <person name="Fan W."/>
            <person name="Tian G."/>
            <person name="Zhu H."/>
            <person name="He L."/>
            <person name="Cai J."/>
            <person name="Huang Q."/>
            <person name="Cai Q."/>
            <person name="Li B."/>
            <person name="Bai Y."/>
            <person name="Zhang Z."/>
            <person name="Zhang Y."/>
            <person name="Wang W."/>
            <person name="Li J."/>
            <person name="Wei F."/>
            <person name="Li H."/>
            <person name="Jian M."/>
            <person name="Li J."/>
            <person name="Zhang Z."/>
            <person name="Nielsen R."/>
            <person name="Li D."/>
            <person name="Gu W."/>
            <person name="Yang Z."/>
            <person name="Xuan Z."/>
            <person name="Ryder O.A."/>
            <person name="Leung F.C."/>
            <person name="Zhou Y."/>
            <person name="Cao J."/>
            <person name="Sun X."/>
            <person name="Fu Y."/>
            <person name="Fang X."/>
            <person name="Guo X."/>
            <person name="Wang B."/>
            <person name="Hou R."/>
            <person name="Shen F."/>
            <person name="Mu B."/>
            <person name="Ni P."/>
            <person name="Lin R."/>
            <person name="Qian W."/>
            <person name="Wang G."/>
            <person name="Yu C."/>
            <person name="Nie W."/>
            <person name="Wang J."/>
            <person name="Wu Z."/>
            <person name="Liang H."/>
            <person name="Min J."/>
            <person name="Wu Q."/>
            <person name="Cheng S."/>
            <person name="Ruan J."/>
            <person name="Wang M."/>
            <person name="Shi Z."/>
            <person name="Wen M."/>
            <person name="Liu B."/>
            <person name="Ren X."/>
            <person name="Zheng H."/>
            <person name="Dong D."/>
            <person name="Cook K."/>
            <person name="Shan G."/>
            <person name="Zhang H."/>
            <person name="Kosiol C."/>
            <person name="Xie X."/>
            <person name="Lu Z."/>
            <person name="Zheng H."/>
            <person name="Li Y."/>
            <person name="Steiner C.C."/>
            <person name="Lam T.T."/>
            <person name="Lin S."/>
            <person name="Zhang Q."/>
            <person name="Li G."/>
            <person name="Tian J."/>
            <person name="Gong T."/>
            <person name="Liu H."/>
            <person name="Zhang D."/>
            <person name="Fang L."/>
            <person name="Ye C."/>
            <person name="Zhang J."/>
            <person name="Hu W."/>
            <person name="Xu A."/>
            <person name="Ren Y."/>
            <person name="Zhang G."/>
            <person name="Bruford M.W."/>
            <person name="Li Q."/>
            <person name="Ma L."/>
            <person name="Guo Y."/>
            <person name="An N."/>
            <person name="Hu Y."/>
            <person name="Zheng Y."/>
            <person name="Shi Y."/>
            <person name="Li Z."/>
            <person name="Liu Q."/>
            <person name="Chen Y."/>
            <person name="Zhao J."/>
            <person name="Qu N."/>
            <person name="Zhao S."/>
            <person name="Tian F."/>
            <person name="Wang X."/>
            <person name="Wang H."/>
            <person name="Xu L."/>
            <person name="Liu X."/>
            <person name="Vinar T."/>
            <person name="Wang Y."/>
            <person name="Lam T.W."/>
            <person name="Yiu S.M."/>
            <person name="Liu S."/>
            <person name="Zhang H."/>
            <person name="Li D."/>
            <person name="Huang Y."/>
            <person name="Wang X."/>
            <person name="Yang G."/>
            <person name="Jiang Z."/>
            <person name="Wang J."/>
            <person name="Qin N."/>
            <person name="Li L."/>
            <person name="Li J."/>
            <person name="Bolund L."/>
            <person name="Kristiansen K."/>
            <person name="Wong G.K."/>
            <person name="Olson M."/>
            <person name="Zhang X."/>
            <person name="Li S."/>
            <person name="Yang H."/>
            <person name="Wang J."/>
            <person name="Wang J."/>
        </authorList>
    </citation>
    <scope>NUCLEOTIDE SEQUENCE [LARGE SCALE GENOMIC DNA]</scope>
</reference>
<feature type="compositionally biased region" description="Low complexity" evidence="1">
    <location>
        <begin position="17"/>
        <end position="34"/>
    </location>
</feature>
<evidence type="ECO:0000256" key="2">
    <source>
        <dbReference type="SAM" id="SignalP"/>
    </source>
</evidence>
<organism evidence="4">
    <name type="scientific">Ailuropoda melanoleuca</name>
    <name type="common">Giant panda</name>
    <dbReference type="NCBI Taxonomy" id="9646"/>
    <lineage>
        <taxon>Eukaryota</taxon>
        <taxon>Metazoa</taxon>
        <taxon>Chordata</taxon>
        <taxon>Craniata</taxon>
        <taxon>Vertebrata</taxon>
        <taxon>Euteleostomi</taxon>
        <taxon>Mammalia</taxon>
        <taxon>Eutheria</taxon>
        <taxon>Laurasiatheria</taxon>
        <taxon>Carnivora</taxon>
        <taxon>Caniformia</taxon>
        <taxon>Ursidae</taxon>
        <taxon>Ailuropoda</taxon>
    </lineage>
</organism>
<feature type="domain" description="Superoxide dismutase copper/zinc binding" evidence="3">
    <location>
        <begin position="46"/>
        <end position="103"/>
    </location>
</feature>
<sequence>MLAPALLCVYVLLVAPASRAGPGPSPEEPGSSTEAQIRDMHAKPRVSGLVLFRQLAPGARLEAFFDLEGFPAEANSSSRAIHVHQFGDLSQGCESTGAHYNPLAEP</sequence>
<evidence type="ECO:0000259" key="3">
    <source>
        <dbReference type="Pfam" id="PF00080"/>
    </source>
</evidence>
<proteinExistence type="predicted"/>
<feature type="region of interest" description="Disordered" evidence="1">
    <location>
        <begin position="17"/>
        <end position="39"/>
    </location>
</feature>
<dbReference type="GO" id="GO:0005507">
    <property type="term" value="F:copper ion binding"/>
    <property type="evidence" value="ECO:0007669"/>
    <property type="project" value="InterPro"/>
</dbReference>
<dbReference type="EMBL" id="GL194138">
    <property type="protein sequence ID" value="EFB21706.1"/>
    <property type="molecule type" value="Genomic_DNA"/>
</dbReference>
<dbReference type="InterPro" id="IPR018152">
    <property type="entry name" value="SOD_Cu/Zn_BS"/>
</dbReference>
<dbReference type="InterPro" id="IPR001424">
    <property type="entry name" value="SOD_Cu_Zn_dom"/>
</dbReference>
<name>D2I2A5_AILME</name>
<dbReference type="PANTHER" id="PTHR10003">
    <property type="entry name" value="SUPEROXIDE DISMUTASE CU-ZN -RELATED"/>
    <property type="match status" value="1"/>
</dbReference>
<dbReference type="Pfam" id="PF00080">
    <property type="entry name" value="Sod_Cu"/>
    <property type="match status" value="1"/>
</dbReference>
<protein>
    <recommendedName>
        <fullName evidence="3">Superoxide dismutase copper/zinc binding domain-containing protein</fullName>
    </recommendedName>
</protein>
<gene>
    <name evidence="4" type="ORF">PANDA_019505</name>
</gene>
<dbReference type="Gene3D" id="2.60.40.200">
    <property type="entry name" value="Superoxide dismutase, copper/zinc binding domain"/>
    <property type="match status" value="1"/>
</dbReference>
<dbReference type="PROSITE" id="PS00087">
    <property type="entry name" value="SOD_CU_ZN_1"/>
    <property type="match status" value="1"/>
</dbReference>
<dbReference type="InterPro" id="IPR036423">
    <property type="entry name" value="SOD-like_Cu/Zn_dom_sf"/>
</dbReference>
<dbReference type="InParanoid" id="D2I2A5"/>
<accession>D2I2A5</accession>
<feature type="chain" id="PRO_5003032563" description="Superoxide dismutase copper/zinc binding domain-containing protein" evidence="2">
    <location>
        <begin position="21"/>
        <end position="106"/>
    </location>
</feature>
<dbReference type="AlphaFoldDB" id="D2I2A5"/>